<dbReference type="SMART" id="SM00421">
    <property type="entry name" value="HTH_LUXR"/>
    <property type="match status" value="1"/>
</dbReference>
<feature type="domain" description="HTH luxR-type" evidence="4">
    <location>
        <begin position="138"/>
        <end position="203"/>
    </location>
</feature>
<evidence type="ECO:0000259" key="4">
    <source>
        <dbReference type="PROSITE" id="PS50043"/>
    </source>
</evidence>
<dbReference type="PRINTS" id="PR00038">
    <property type="entry name" value="HTHLUXR"/>
</dbReference>
<accession>A0ABT7M7C4</accession>
<dbReference type="PANTHER" id="PTHR43214:SF24">
    <property type="entry name" value="TRANSCRIPTIONAL REGULATORY PROTEIN NARL-RELATED"/>
    <property type="match status" value="1"/>
</dbReference>
<sequence>MSDRVTVAVHALDPISRAGVASQLRYRPEVHLVDTDRPADVALVVVDRMDEEGVQLVRAHQRAGCRVVAVATKLDAADLLVAVEAGCAGMLRRVEALPERLVSAVQAAAAGEGTLAPDLLGRLLEQVGRMQRDALTPRGLTASGLTSREVTVLRMLAEGHATEEIAAELCYSERTVKNVIHEVTSRLRLRNRAHAVAFALREGLI</sequence>
<dbReference type="RefSeq" id="WP_286052881.1">
    <property type="nucleotide sequence ID" value="NZ_JASVWF010000002.1"/>
</dbReference>
<keyword evidence="6" id="KW-1185">Reference proteome</keyword>
<dbReference type="CDD" id="cd06170">
    <property type="entry name" value="LuxR_C_like"/>
    <property type="match status" value="1"/>
</dbReference>
<evidence type="ECO:0000313" key="6">
    <source>
        <dbReference type="Proteomes" id="UP001231924"/>
    </source>
</evidence>
<proteinExistence type="predicted"/>
<evidence type="ECO:0000256" key="3">
    <source>
        <dbReference type="ARBA" id="ARBA00023163"/>
    </source>
</evidence>
<dbReference type="PROSITE" id="PS50043">
    <property type="entry name" value="HTH_LUXR_2"/>
    <property type="match status" value="1"/>
</dbReference>
<comment type="caution">
    <text evidence="5">The sequence shown here is derived from an EMBL/GenBank/DDBJ whole genome shotgun (WGS) entry which is preliminary data.</text>
</comment>
<keyword evidence="2" id="KW-0238">DNA-binding</keyword>
<reference evidence="5 6" key="1">
    <citation type="submission" date="2023-06" db="EMBL/GenBank/DDBJ databases">
        <title>Actinomycetospora Odt1-22.</title>
        <authorList>
            <person name="Supong K."/>
        </authorList>
    </citation>
    <scope>NUCLEOTIDE SEQUENCE [LARGE SCALE GENOMIC DNA]</scope>
    <source>
        <strain evidence="5 6">Odt1-22</strain>
    </source>
</reference>
<keyword evidence="1" id="KW-0805">Transcription regulation</keyword>
<dbReference type="PANTHER" id="PTHR43214">
    <property type="entry name" value="TWO-COMPONENT RESPONSE REGULATOR"/>
    <property type="match status" value="1"/>
</dbReference>
<dbReference type="Proteomes" id="UP001231924">
    <property type="component" value="Unassembled WGS sequence"/>
</dbReference>
<dbReference type="Gene3D" id="3.40.50.2300">
    <property type="match status" value="1"/>
</dbReference>
<name>A0ABT7M7C4_9PSEU</name>
<evidence type="ECO:0000256" key="1">
    <source>
        <dbReference type="ARBA" id="ARBA00023015"/>
    </source>
</evidence>
<dbReference type="SUPFAM" id="SSF46894">
    <property type="entry name" value="C-terminal effector domain of the bipartite response regulators"/>
    <property type="match status" value="1"/>
</dbReference>
<dbReference type="InterPro" id="IPR039420">
    <property type="entry name" value="WalR-like"/>
</dbReference>
<evidence type="ECO:0000256" key="2">
    <source>
        <dbReference type="ARBA" id="ARBA00023125"/>
    </source>
</evidence>
<dbReference type="InterPro" id="IPR000792">
    <property type="entry name" value="Tscrpt_reg_LuxR_C"/>
</dbReference>
<gene>
    <name evidence="5" type="ORF">QRT03_11465</name>
</gene>
<dbReference type="InterPro" id="IPR016032">
    <property type="entry name" value="Sig_transdc_resp-reg_C-effctor"/>
</dbReference>
<keyword evidence="3" id="KW-0804">Transcription</keyword>
<organism evidence="5 6">
    <name type="scientific">Actinomycetospora termitidis</name>
    <dbReference type="NCBI Taxonomy" id="3053470"/>
    <lineage>
        <taxon>Bacteria</taxon>
        <taxon>Bacillati</taxon>
        <taxon>Actinomycetota</taxon>
        <taxon>Actinomycetes</taxon>
        <taxon>Pseudonocardiales</taxon>
        <taxon>Pseudonocardiaceae</taxon>
        <taxon>Actinomycetospora</taxon>
    </lineage>
</organism>
<protein>
    <submittedName>
        <fullName evidence="5">Response regulator transcription factor</fullName>
    </submittedName>
</protein>
<dbReference type="EMBL" id="JASVWF010000002">
    <property type="protein sequence ID" value="MDL5156580.1"/>
    <property type="molecule type" value="Genomic_DNA"/>
</dbReference>
<evidence type="ECO:0000313" key="5">
    <source>
        <dbReference type="EMBL" id="MDL5156580.1"/>
    </source>
</evidence>
<dbReference type="Pfam" id="PF00196">
    <property type="entry name" value="GerE"/>
    <property type="match status" value="1"/>
</dbReference>